<dbReference type="Pfam" id="PF01040">
    <property type="entry name" value="UbiA"/>
    <property type="match status" value="1"/>
</dbReference>
<evidence type="ECO:0000313" key="10">
    <source>
        <dbReference type="Proteomes" id="UP000655443"/>
    </source>
</evidence>
<keyword evidence="3" id="KW-0474">Menaquinone biosynthesis</keyword>
<comment type="subcellular location">
    <subcellularLocation>
        <location evidence="1">Membrane</location>
        <topology evidence="1">Multi-pass membrane protein</topology>
    </subcellularLocation>
</comment>
<feature type="transmembrane region" description="Helical" evidence="8">
    <location>
        <begin position="304"/>
        <end position="324"/>
    </location>
</feature>
<dbReference type="GO" id="GO:0009234">
    <property type="term" value="P:menaquinone biosynthetic process"/>
    <property type="evidence" value="ECO:0007669"/>
    <property type="project" value="UniProtKB-KW"/>
</dbReference>
<sequence length="325" mass="34320">MTSSAEARSFAAGTIAAESKLRSYARLGKLDVYDYYPAIAVALSAVLPQDGRPLSAVLLTSALFLFGSVFVIMSMVALDDVTGYRDGSDTANYGPDDPLRNKRRKPLVAGALTVPEALRFAWVTAAVGAVLWAAAVQTAPYRPTWTVVLIAVLFVVSLQYSYGVKLSYHGFQEAFLCGLGAAMVLAAYGLTAGHFSGLLLVEGVLFGFGPLMFGVYSNTNDIPGDRAVGRPTVAARVSAKGNAVFIGALSAAEFLLGAAASATGVAPWWFVLLMLPVTALRLRQYLVGFRTGDIMRARRIGFRVHRVGFVLLIAANLIAGTGAAA</sequence>
<reference evidence="9" key="1">
    <citation type="journal article" date="2014" name="Int. J. Syst. Evol. Microbiol.">
        <title>Complete genome sequence of Corynebacterium casei LMG S-19264T (=DSM 44701T), isolated from a smear-ripened cheese.</title>
        <authorList>
            <consortium name="US DOE Joint Genome Institute (JGI-PGF)"/>
            <person name="Walter F."/>
            <person name="Albersmeier A."/>
            <person name="Kalinowski J."/>
            <person name="Ruckert C."/>
        </authorList>
    </citation>
    <scope>NUCLEOTIDE SEQUENCE</scope>
    <source>
        <strain evidence="9">JCM 4714</strain>
    </source>
</reference>
<feature type="transmembrane region" description="Helical" evidence="8">
    <location>
        <begin position="237"/>
        <end position="260"/>
    </location>
</feature>
<dbReference type="InterPro" id="IPR044878">
    <property type="entry name" value="UbiA_sf"/>
</dbReference>
<evidence type="ECO:0008006" key="11">
    <source>
        <dbReference type="Google" id="ProtNLM"/>
    </source>
</evidence>
<feature type="transmembrane region" description="Helical" evidence="8">
    <location>
        <begin position="56"/>
        <end position="78"/>
    </location>
</feature>
<evidence type="ECO:0000313" key="9">
    <source>
        <dbReference type="EMBL" id="GHE09514.1"/>
    </source>
</evidence>
<evidence type="ECO:0000256" key="6">
    <source>
        <dbReference type="ARBA" id="ARBA00022989"/>
    </source>
</evidence>
<keyword evidence="10" id="KW-1185">Reference proteome</keyword>
<evidence type="ECO:0000256" key="5">
    <source>
        <dbReference type="ARBA" id="ARBA00022692"/>
    </source>
</evidence>
<dbReference type="Gene3D" id="1.10.357.140">
    <property type="entry name" value="UbiA prenyltransferase"/>
    <property type="match status" value="1"/>
</dbReference>
<feature type="transmembrane region" description="Helical" evidence="8">
    <location>
        <begin position="174"/>
        <end position="191"/>
    </location>
</feature>
<dbReference type="RefSeq" id="WP_189956934.1">
    <property type="nucleotide sequence ID" value="NZ_BMVG01000020.1"/>
</dbReference>
<name>A0A918YNW8_9ACTN</name>
<dbReference type="CDD" id="cd13956">
    <property type="entry name" value="PT_UbiA"/>
    <property type="match status" value="1"/>
</dbReference>
<dbReference type="PANTHER" id="PTHR13929:SF0">
    <property type="entry name" value="UBIA PRENYLTRANSFERASE DOMAIN-CONTAINING PROTEIN 1"/>
    <property type="match status" value="1"/>
</dbReference>
<protein>
    <recommendedName>
        <fullName evidence="11">1,4-dihydroxy-2-naphthoate prenyltransferase</fullName>
    </recommendedName>
</protein>
<dbReference type="InterPro" id="IPR000537">
    <property type="entry name" value="UbiA_prenyltransferase"/>
</dbReference>
<dbReference type="EMBL" id="BMVG01000020">
    <property type="protein sequence ID" value="GHE09514.1"/>
    <property type="molecule type" value="Genomic_DNA"/>
</dbReference>
<evidence type="ECO:0000256" key="3">
    <source>
        <dbReference type="ARBA" id="ARBA00022428"/>
    </source>
</evidence>
<organism evidence="9 10">
    <name type="scientific">Streptomyces alanosinicus</name>
    <dbReference type="NCBI Taxonomy" id="68171"/>
    <lineage>
        <taxon>Bacteria</taxon>
        <taxon>Bacillati</taxon>
        <taxon>Actinomycetota</taxon>
        <taxon>Actinomycetes</taxon>
        <taxon>Kitasatosporales</taxon>
        <taxon>Streptomycetaceae</taxon>
        <taxon>Streptomyces</taxon>
    </lineage>
</organism>
<dbReference type="GO" id="GO:0004659">
    <property type="term" value="F:prenyltransferase activity"/>
    <property type="evidence" value="ECO:0007669"/>
    <property type="project" value="InterPro"/>
</dbReference>
<gene>
    <name evidence="9" type="ORF">GCM10010339_62040</name>
</gene>
<accession>A0A918YNW8</accession>
<evidence type="ECO:0000256" key="2">
    <source>
        <dbReference type="ARBA" id="ARBA00004863"/>
    </source>
</evidence>
<keyword evidence="7 8" id="KW-0472">Membrane</keyword>
<dbReference type="GO" id="GO:0016020">
    <property type="term" value="C:membrane"/>
    <property type="evidence" value="ECO:0007669"/>
    <property type="project" value="UniProtKB-SubCell"/>
</dbReference>
<evidence type="ECO:0000256" key="7">
    <source>
        <dbReference type="ARBA" id="ARBA00023136"/>
    </source>
</evidence>
<comment type="pathway">
    <text evidence="2">Quinol/quinone metabolism; menaquinone biosynthesis.</text>
</comment>
<dbReference type="Proteomes" id="UP000655443">
    <property type="component" value="Unassembled WGS sequence"/>
</dbReference>
<reference evidence="9" key="2">
    <citation type="submission" date="2020-09" db="EMBL/GenBank/DDBJ databases">
        <authorList>
            <person name="Sun Q."/>
            <person name="Ohkuma M."/>
        </authorList>
    </citation>
    <scope>NUCLEOTIDE SEQUENCE</scope>
    <source>
        <strain evidence="9">JCM 4714</strain>
    </source>
</reference>
<dbReference type="GO" id="GO:0042371">
    <property type="term" value="P:vitamin K biosynthetic process"/>
    <property type="evidence" value="ECO:0007669"/>
    <property type="project" value="TreeGrafter"/>
</dbReference>
<keyword evidence="5 8" id="KW-0812">Transmembrane</keyword>
<evidence type="ECO:0000256" key="8">
    <source>
        <dbReference type="SAM" id="Phobius"/>
    </source>
</evidence>
<evidence type="ECO:0000256" key="1">
    <source>
        <dbReference type="ARBA" id="ARBA00004141"/>
    </source>
</evidence>
<keyword evidence="6 8" id="KW-1133">Transmembrane helix</keyword>
<keyword evidence="4" id="KW-0808">Transferase</keyword>
<feature type="transmembrane region" description="Helical" evidence="8">
    <location>
        <begin position="197"/>
        <end position="216"/>
    </location>
</feature>
<dbReference type="InterPro" id="IPR026046">
    <property type="entry name" value="UBIAD1"/>
</dbReference>
<evidence type="ECO:0000256" key="4">
    <source>
        <dbReference type="ARBA" id="ARBA00022679"/>
    </source>
</evidence>
<feature type="transmembrane region" description="Helical" evidence="8">
    <location>
        <begin position="107"/>
        <end position="132"/>
    </location>
</feature>
<feature type="transmembrane region" description="Helical" evidence="8">
    <location>
        <begin position="266"/>
        <end position="283"/>
    </location>
</feature>
<comment type="caution">
    <text evidence="9">The sequence shown here is derived from an EMBL/GenBank/DDBJ whole genome shotgun (WGS) entry which is preliminary data.</text>
</comment>
<dbReference type="AlphaFoldDB" id="A0A918YNW8"/>
<proteinExistence type="predicted"/>
<dbReference type="PANTHER" id="PTHR13929">
    <property type="entry name" value="1,4-DIHYDROXY-2-NAPHTHOATE OCTAPRENYLTRANSFERASE"/>
    <property type="match status" value="1"/>
</dbReference>
<feature type="transmembrane region" description="Helical" evidence="8">
    <location>
        <begin position="144"/>
        <end position="162"/>
    </location>
</feature>